<comment type="caution">
    <text evidence="1">The sequence shown here is derived from an EMBL/GenBank/DDBJ whole genome shotgun (WGS) entry which is preliminary data.</text>
</comment>
<keyword evidence="2" id="KW-1185">Reference proteome</keyword>
<name>A0ABU9LZ66_9BACT</name>
<sequence>MKKQVYRILRRIFRRHLIAPSRLVPRRRLSAVFASEVERNELYCEVERACYVQLDDAELQRAETFQALVAYVVRCLPAA</sequence>
<reference evidence="1 2" key="1">
    <citation type="journal article" date="2018" name="Arch. Microbiol.">
        <title>Hymenobacter segetis sp. nov., isolated from soil.</title>
        <authorList>
            <person name="Ten L.N."/>
            <person name="Lim S.J."/>
            <person name="Kim B.O."/>
            <person name="Kang I.K."/>
            <person name="Jung H.Y."/>
        </authorList>
    </citation>
    <scope>NUCLEOTIDE SEQUENCE [LARGE SCALE GENOMIC DNA]</scope>
    <source>
        <strain evidence="1 2">S7-3-11</strain>
    </source>
</reference>
<proteinExistence type="predicted"/>
<organism evidence="1 2">
    <name type="scientific">Hymenobacter segetis</name>
    <dbReference type="NCBI Taxonomy" id="2025509"/>
    <lineage>
        <taxon>Bacteria</taxon>
        <taxon>Pseudomonadati</taxon>
        <taxon>Bacteroidota</taxon>
        <taxon>Cytophagia</taxon>
        <taxon>Cytophagales</taxon>
        <taxon>Hymenobacteraceae</taxon>
        <taxon>Hymenobacter</taxon>
    </lineage>
</organism>
<evidence type="ECO:0000313" key="1">
    <source>
        <dbReference type="EMBL" id="MEL5996042.1"/>
    </source>
</evidence>
<protein>
    <submittedName>
        <fullName evidence="1">Uncharacterized protein</fullName>
    </submittedName>
</protein>
<gene>
    <name evidence="1" type="ORF">AAFH49_17635</name>
</gene>
<evidence type="ECO:0000313" key="2">
    <source>
        <dbReference type="Proteomes" id="UP001479606"/>
    </source>
</evidence>
<dbReference type="EMBL" id="JBCEVZ010000055">
    <property type="protein sequence ID" value="MEL5996042.1"/>
    <property type="molecule type" value="Genomic_DNA"/>
</dbReference>
<accession>A0ABU9LZ66</accession>
<dbReference type="Proteomes" id="UP001479606">
    <property type="component" value="Unassembled WGS sequence"/>
</dbReference>
<dbReference type="RefSeq" id="WP_342300233.1">
    <property type="nucleotide sequence ID" value="NZ_JBCEVZ010000055.1"/>
</dbReference>